<comment type="caution">
    <text evidence="6">The sequence shown here is derived from an EMBL/GenBank/DDBJ whole genome shotgun (WGS) entry which is preliminary data.</text>
</comment>
<evidence type="ECO:0000259" key="5">
    <source>
        <dbReference type="Pfam" id="PF04500"/>
    </source>
</evidence>
<accession>A0A482XM22</accession>
<keyword evidence="3" id="KW-0862">Zinc</keyword>
<dbReference type="InParanoid" id="A0A482XM22"/>
<gene>
    <name evidence="6" type="ORF">LSTR_LSTR016340</name>
</gene>
<dbReference type="Gene3D" id="3.40.50.1110">
    <property type="entry name" value="SGNH hydrolase"/>
    <property type="match status" value="1"/>
</dbReference>
<keyword evidence="7" id="KW-1185">Reference proteome</keyword>
<dbReference type="SUPFAM" id="SSF52266">
    <property type="entry name" value="SGNH hydrolase"/>
    <property type="match status" value="1"/>
</dbReference>
<evidence type="ECO:0000256" key="4">
    <source>
        <dbReference type="SAM" id="Coils"/>
    </source>
</evidence>
<evidence type="ECO:0000313" key="6">
    <source>
        <dbReference type="EMBL" id="RZF47165.1"/>
    </source>
</evidence>
<dbReference type="OrthoDB" id="6784086at2759"/>
<proteinExistence type="predicted"/>
<dbReference type="Pfam" id="PF04500">
    <property type="entry name" value="FLYWCH"/>
    <property type="match status" value="1"/>
</dbReference>
<sequence length="457" mass="51538">MTLTETTTNKGNPAVLLNNFKFRKYRTLASGEIVWRCLNKNCNIQIKTDLKNVLLSDPTTKHNHPPYTSDSIQGDNSSLSLNDTIDRAHHDLSLDKSKTPITDTTADILSAESDVFDKFNLSSTPIKSITKANSGSGDSEVLHNIALEALRRENFELTERMSVLQQQWSDAVDHSIAVDRSLMEYKDTVDRMKVSIEVLEAENSALKSEKKSLEMELNDLNCFYSPGNIVTHQNYNKKNVLLTKNSFSALQDTTQDDNIIMVKQTKKTKPRKVKKRRRVLVIADSHGRDLGWDLNCDVRDDGFEATVISKPGGSFRTVTEDIENFTRDFNFDDRVIVIAGTNDIVDSTIQPTDLDLEPIIATSRRTRVSIATVPYRYDRPLMNVNVGKFNSCLTRQISQFDGIDLMDLGNFEIADYTRHGLHLNKSRGKQKLKRLLKNQLTGDSGSTSGKNIEVRIC</sequence>
<dbReference type="EMBL" id="QKKF02004638">
    <property type="protein sequence ID" value="RZF47165.1"/>
    <property type="molecule type" value="Genomic_DNA"/>
</dbReference>
<name>A0A482XM22_LAOST</name>
<dbReference type="AlphaFoldDB" id="A0A482XM22"/>
<dbReference type="SUPFAM" id="SSF75704">
    <property type="entry name" value="Mitotic arrest deficient-like 1, Mad1"/>
    <property type="match status" value="1"/>
</dbReference>
<dbReference type="STRING" id="195883.A0A482XM22"/>
<dbReference type="Proteomes" id="UP000291343">
    <property type="component" value="Unassembled WGS sequence"/>
</dbReference>
<organism evidence="6 7">
    <name type="scientific">Laodelphax striatellus</name>
    <name type="common">Small brown planthopper</name>
    <name type="synonym">Delphax striatella</name>
    <dbReference type="NCBI Taxonomy" id="195883"/>
    <lineage>
        <taxon>Eukaryota</taxon>
        <taxon>Metazoa</taxon>
        <taxon>Ecdysozoa</taxon>
        <taxon>Arthropoda</taxon>
        <taxon>Hexapoda</taxon>
        <taxon>Insecta</taxon>
        <taxon>Pterygota</taxon>
        <taxon>Neoptera</taxon>
        <taxon>Paraneoptera</taxon>
        <taxon>Hemiptera</taxon>
        <taxon>Auchenorrhyncha</taxon>
        <taxon>Fulgoroidea</taxon>
        <taxon>Delphacidae</taxon>
        <taxon>Criomorphinae</taxon>
        <taxon>Laodelphax</taxon>
    </lineage>
</organism>
<keyword evidence="2" id="KW-0863">Zinc-finger</keyword>
<dbReference type="InterPro" id="IPR036514">
    <property type="entry name" value="SGNH_hydro_sf"/>
</dbReference>
<evidence type="ECO:0000256" key="2">
    <source>
        <dbReference type="ARBA" id="ARBA00022771"/>
    </source>
</evidence>
<dbReference type="SMR" id="A0A482XM22"/>
<evidence type="ECO:0000256" key="3">
    <source>
        <dbReference type="ARBA" id="ARBA00022833"/>
    </source>
</evidence>
<dbReference type="Gene3D" id="2.20.25.240">
    <property type="match status" value="1"/>
</dbReference>
<evidence type="ECO:0000313" key="7">
    <source>
        <dbReference type="Proteomes" id="UP000291343"/>
    </source>
</evidence>
<keyword evidence="1" id="KW-0479">Metal-binding</keyword>
<dbReference type="InterPro" id="IPR007588">
    <property type="entry name" value="Znf_FLYWCH"/>
</dbReference>
<keyword evidence="4" id="KW-0175">Coiled coil</keyword>
<feature type="domain" description="FLYWCH-type" evidence="5">
    <location>
        <begin position="6"/>
        <end position="64"/>
    </location>
</feature>
<dbReference type="GO" id="GO:0008270">
    <property type="term" value="F:zinc ion binding"/>
    <property type="evidence" value="ECO:0007669"/>
    <property type="project" value="UniProtKB-KW"/>
</dbReference>
<feature type="coiled-coil region" evidence="4">
    <location>
        <begin position="147"/>
        <end position="216"/>
    </location>
</feature>
<protein>
    <recommendedName>
        <fullName evidence="5">FLYWCH-type domain-containing protein</fullName>
    </recommendedName>
</protein>
<evidence type="ECO:0000256" key="1">
    <source>
        <dbReference type="ARBA" id="ARBA00022723"/>
    </source>
</evidence>
<reference evidence="6 7" key="1">
    <citation type="journal article" date="2017" name="Gigascience">
        <title>Genome sequence of the small brown planthopper, Laodelphax striatellus.</title>
        <authorList>
            <person name="Zhu J."/>
            <person name="Jiang F."/>
            <person name="Wang X."/>
            <person name="Yang P."/>
            <person name="Bao Y."/>
            <person name="Zhao W."/>
            <person name="Wang W."/>
            <person name="Lu H."/>
            <person name="Wang Q."/>
            <person name="Cui N."/>
            <person name="Li J."/>
            <person name="Chen X."/>
            <person name="Luo L."/>
            <person name="Yu J."/>
            <person name="Kang L."/>
            <person name="Cui F."/>
        </authorList>
    </citation>
    <scope>NUCLEOTIDE SEQUENCE [LARGE SCALE GENOMIC DNA]</scope>
    <source>
        <strain evidence="6">Lst14</strain>
    </source>
</reference>